<protein>
    <submittedName>
        <fullName evidence="2">Uncharacterized protein</fullName>
    </submittedName>
</protein>
<dbReference type="InterPro" id="IPR005312">
    <property type="entry name" value="DUF1759"/>
</dbReference>
<keyword evidence="3" id="KW-1185">Reference proteome</keyword>
<sequence length="379" mass="42931">MKKEVNSVQKKIKMDVTKLKKARSIQRTAFSKTLTTLNNELKKETVLDSTSIRANFAVLQQKATELFELDKKILDTLIEGNTAEEEILAEINATDEDSTKFQIASVTVKDFLEPRATQHQENNVVPRNDTANVPIPTFYKLPKIELKKFSGDIKEWLPFWSMHKKIHDDKTLTNEEKFHYLIQAMVEGTRAYELVVSYPPTAENYPKVIASLTNRFGRQDLLVEVYVRELLSLVLNKTSGTLSCVYDKLETHLRALESLGVTTAVCAAMLYPLVESALPDEILREWQRKGANSENAEGRLTNLIKFLEEEVNNEQRISLVKTGFSASAESRSAKPAETKVKNNSSTKPGVATTGTSRRQRASEDDMYFLQGATRKHELR</sequence>
<dbReference type="EMBL" id="JBJJXI010000133">
    <property type="protein sequence ID" value="KAL3388430.1"/>
    <property type="molecule type" value="Genomic_DNA"/>
</dbReference>
<dbReference type="AlphaFoldDB" id="A0ABD2W5V5"/>
<feature type="compositionally biased region" description="Basic and acidic residues" evidence="1">
    <location>
        <begin position="331"/>
        <end position="340"/>
    </location>
</feature>
<comment type="caution">
    <text evidence="2">The sequence shown here is derived from an EMBL/GenBank/DDBJ whole genome shotgun (WGS) entry which is preliminary data.</text>
</comment>
<proteinExistence type="predicted"/>
<dbReference type="PANTHER" id="PTHR22954">
    <property type="entry name" value="RETROVIRAL PROTEASE-RELATED"/>
    <property type="match status" value="1"/>
</dbReference>
<feature type="region of interest" description="Disordered" evidence="1">
    <location>
        <begin position="328"/>
        <end position="379"/>
    </location>
</feature>
<evidence type="ECO:0000313" key="3">
    <source>
        <dbReference type="Proteomes" id="UP001627154"/>
    </source>
</evidence>
<evidence type="ECO:0000313" key="2">
    <source>
        <dbReference type="EMBL" id="KAL3388430.1"/>
    </source>
</evidence>
<reference evidence="2 3" key="1">
    <citation type="journal article" date="2024" name="bioRxiv">
        <title>A reference genome for Trichogramma kaykai: A tiny desert-dwelling parasitoid wasp with competing sex-ratio distorters.</title>
        <authorList>
            <person name="Culotta J."/>
            <person name="Lindsey A.R."/>
        </authorList>
    </citation>
    <scope>NUCLEOTIDE SEQUENCE [LARGE SCALE GENOMIC DNA]</scope>
    <source>
        <strain evidence="2 3">KSX58</strain>
    </source>
</reference>
<accession>A0ABD2W5V5</accession>
<gene>
    <name evidence="2" type="ORF">TKK_016438</name>
</gene>
<dbReference type="Pfam" id="PF03564">
    <property type="entry name" value="DUF1759"/>
    <property type="match status" value="1"/>
</dbReference>
<organism evidence="2 3">
    <name type="scientific">Trichogramma kaykai</name>
    <dbReference type="NCBI Taxonomy" id="54128"/>
    <lineage>
        <taxon>Eukaryota</taxon>
        <taxon>Metazoa</taxon>
        <taxon>Ecdysozoa</taxon>
        <taxon>Arthropoda</taxon>
        <taxon>Hexapoda</taxon>
        <taxon>Insecta</taxon>
        <taxon>Pterygota</taxon>
        <taxon>Neoptera</taxon>
        <taxon>Endopterygota</taxon>
        <taxon>Hymenoptera</taxon>
        <taxon>Apocrita</taxon>
        <taxon>Proctotrupomorpha</taxon>
        <taxon>Chalcidoidea</taxon>
        <taxon>Trichogrammatidae</taxon>
        <taxon>Trichogramma</taxon>
    </lineage>
</organism>
<name>A0ABD2W5V5_9HYME</name>
<evidence type="ECO:0000256" key="1">
    <source>
        <dbReference type="SAM" id="MobiDB-lite"/>
    </source>
</evidence>
<dbReference type="Proteomes" id="UP001627154">
    <property type="component" value="Unassembled WGS sequence"/>
</dbReference>
<feature type="compositionally biased region" description="Polar residues" evidence="1">
    <location>
        <begin position="341"/>
        <end position="356"/>
    </location>
</feature>
<dbReference type="PANTHER" id="PTHR22954:SF3">
    <property type="entry name" value="PROTEIN CBG08539"/>
    <property type="match status" value="1"/>
</dbReference>